<gene>
    <name evidence="2" type="ORF">QF118_18450</name>
</gene>
<evidence type="ECO:0000259" key="1">
    <source>
        <dbReference type="Pfam" id="PF13403"/>
    </source>
</evidence>
<evidence type="ECO:0000313" key="2">
    <source>
        <dbReference type="EMBL" id="WGW03872.1"/>
    </source>
</evidence>
<name>A0ABY8QI95_9RHOB</name>
<dbReference type="InterPro" id="IPR036844">
    <property type="entry name" value="Hint_dom_sf"/>
</dbReference>
<accession>A0ABY8QI95</accession>
<evidence type="ECO:0000313" key="3">
    <source>
        <dbReference type="Proteomes" id="UP001241605"/>
    </source>
</evidence>
<protein>
    <submittedName>
        <fullName evidence="2">Hint domain-containing protein</fullName>
    </submittedName>
</protein>
<reference evidence="2 3" key="1">
    <citation type="submission" date="2023-05" db="EMBL/GenBank/DDBJ databases">
        <title>YMD87, complete Genome.</title>
        <authorList>
            <person name="Zhang J."/>
            <person name="Xu X."/>
        </authorList>
    </citation>
    <scope>NUCLEOTIDE SEQUENCE [LARGE SCALE GENOMIC DNA]</scope>
    <source>
        <strain evidence="2 3">YMD87</strain>
    </source>
</reference>
<keyword evidence="3" id="KW-1185">Reference proteome</keyword>
<sequence>MAFSIYAIDNEFAVATGSNIGTSVGKSRFDNPPNGSKDLVITTHDGDDDPRLFEPGDVYDVSWGGAGGGSIMNAVVMRSDPSPTVSGGVIVFKGTDENGDPAEVVWTPGVDLENWYWTNYNPSAEPQFYTADQNSGYSHEFVCFEKTVRLHTPLGLRRAGSLEVGDKVCTWAGPAATVQWIGRRTVEAMGKSAPVRFSRGAIGNFAPIKLSPQHRVLITSPKAEDKHGSREVLVPAIALVDEAKIRRVPRKQVTYVHILLDRHDILIAAGAPCESLLPGRRVMECLPPEDRAAVRKIIGEKGLTPCRPVLSVREAMELISGRGLPKREAALI</sequence>
<dbReference type="InterPro" id="IPR028992">
    <property type="entry name" value="Hedgehog/Intein_dom"/>
</dbReference>
<dbReference type="EMBL" id="CP124616">
    <property type="protein sequence ID" value="WGW03872.1"/>
    <property type="molecule type" value="Genomic_DNA"/>
</dbReference>
<proteinExistence type="predicted"/>
<dbReference type="SUPFAM" id="SSF51294">
    <property type="entry name" value="Hedgehog/intein (Hint) domain"/>
    <property type="match status" value="1"/>
</dbReference>
<feature type="domain" description="Hedgehog/Intein (Hint)" evidence="1">
    <location>
        <begin position="142"/>
        <end position="279"/>
    </location>
</feature>
<dbReference type="Proteomes" id="UP001241605">
    <property type="component" value="Chromosome"/>
</dbReference>
<dbReference type="RefSeq" id="WP_282300502.1">
    <property type="nucleotide sequence ID" value="NZ_CP124616.1"/>
</dbReference>
<organism evidence="2 3">
    <name type="scientific">Tropicibacter oceani</name>
    <dbReference type="NCBI Taxonomy" id="3058420"/>
    <lineage>
        <taxon>Bacteria</taxon>
        <taxon>Pseudomonadati</taxon>
        <taxon>Pseudomonadota</taxon>
        <taxon>Alphaproteobacteria</taxon>
        <taxon>Rhodobacterales</taxon>
        <taxon>Roseobacteraceae</taxon>
        <taxon>Tropicibacter</taxon>
    </lineage>
</organism>
<dbReference type="Pfam" id="PF13403">
    <property type="entry name" value="Hint_2"/>
    <property type="match status" value="1"/>
</dbReference>